<evidence type="ECO:0000313" key="3">
    <source>
        <dbReference type="EMBL" id="KAK0674437.1"/>
    </source>
</evidence>
<name>A0AA40DES8_9PEZI</name>
<comment type="caution">
    <text evidence="3">The sequence shown here is derived from an EMBL/GenBank/DDBJ whole genome shotgun (WGS) entry which is preliminary data.</text>
</comment>
<evidence type="ECO:0000259" key="2">
    <source>
        <dbReference type="Pfam" id="PF06985"/>
    </source>
</evidence>
<dbReference type="Pfam" id="PF06985">
    <property type="entry name" value="HET"/>
    <property type="match status" value="1"/>
</dbReference>
<keyword evidence="4" id="KW-1185">Reference proteome</keyword>
<reference evidence="3" key="1">
    <citation type="submission" date="2023-06" db="EMBL/GenBank/DDBJ databases">
        <title>Genome-scale phylogeny and comparative genomics of the fungal order Sordariales.</title>
        <authorList>
            <consortium name="Lawrence Berkeley National Laboratory"/>
            <person name="Hensen N."/>
            <person name="Bonometti L."/>
            <person name="Westerberg I."/>
            <person name="Brannstrom I.O."/>
            <person name="Guillou S."/>
            <person name="Cros-Aarteil S."/>
            <person name="Calhoun S."/>
            <person name="Haridas S."/>
            <person name="Kuo A."/>
            <person name="Mondo S."/>
            <person name="Pangilinan J."/>
            <person name="Riley R."/>
            <person name="Labutti K."/>
            <person name="Andreopoulos B."/>
            <person name="Lipzen A."/>
            <person name="Chen C."/>
            <person name="Yanf M."/>
            <person name="Daum C."/>
            <person name="Ng V."/>
            <person name="Clum A."/>
            <person name="Steindorff A."/>
            <person name="Ohm R."/>
            <person name="Martin F."/>
            <person name="Silar P."/>
            <person name="Natvig D."/>
            <person name="Lalanne C."/>
            <person name="Gautier V."/>
            <person name="Ament-Velasquez S.L."/>
            <person name="Kruys A."/>
            <person name="Hutchinson M.I."/>
            <person name="Powell A.J."/>
            <person name="Barry K."/>
            <person name="Miller A.N."/>
            <person name="Grigoriev I.V."/>
            <person name="Debuchy R."/>
            <person name="Gladieux P."/>
            <person name="Thoren M.H."/>
            <person name="Johannesson H."/>
        </authorList>
    </citation>
    <scope>NUCLEOTIDE SEQUENCE</scope>
    <source>
        <strain evidence="3">CBS 307.81</strain>
    </source>
</reference>
<evidence type="ECO:0000313" key="4">
    <source>
        <dbReference type="Proteomes" id="UP001174997"/>
    </source>
</evidence>
<accession>A0AA40DES8</accession>
<proteinExistence type="predicted"/>
<dbReference type="Proteomes" id="UP001174997">
    <property type="component" value="Unassembled WGS sequence"/>
</dbReference>
<keyword evidence="1" id="KW-0175">Coiled coil</keyword>
<feature type="domain" description="Heterokaryon incompatibility" evidence="2">
    <location>
        <begin position="63"/>
        <end position="195"/>
    </location>
</feature>
<dbReference type="AlphaFoldDB" id="A0AA40DES8"/>
<protein>
    <submittedName>
        <fullName evidence="3">Heterokaryon incompatibility protein-domain-containing protein</fullName>
    </submittedName>
</protein>
<dbReference type="InterPro" id="IPR010730">
    <property type="entry name" value="HET"/>
</dbReference>
<dbReference type="PANTHER" id="PTHR24148">
    <property type="entry name" value="ANKYRIN REPEAT DOMAIN-CONTAINING PROTEIN 39 HOMOLOG-RELATED"/>
    <property type="match status" value="1"/>
</dbReference>
<dbReference type="PANTHER" id="PTHR24148:SF78">
    <property type="entry name" value="HETEROKARYON INCOMPATIBILITY DOMAIN-CONTAINING PROTEIN"/>
    <property type="match status" value="1"/>
</dbReference>
<gene>
    <name evidence="3" type="ORF">QBC41DRAFT_263759</name>
</gene>
<organism evidence="3 4">
    <name type="scientific">Cercophora samala</name>
    <dbReference type="NCBI Taxonomy" id="330535"/>
    <lineage>
        <taxon>Eukaryota</taxon>
        <taxon>Fungi</taxon>
        <taxon>Dikarya</taxon>
        <taxon>Ascomycota</taxon>
        <taxon>Pezizomycotina</taxon>
        <taxon>Sordariomycetes</taxon>
        <taxon>Sordariomycetidae</taxon>
        <taxon>Sordariales</taxon>
        <taxon>Lasiosphaeriaceae</taxon>
        <taxon>Cercophora</taxon>
    </lineage>
</organism>
<feature type="coiled-coil region" evidence="1">
    <location>
        <begin position="545"/>
        <end position="572"/>
    </location>
</feature>
<evidence type="ECO:0000256" key="1">
    <source>
        <dbReference type="SAM" id="Coils"/>
    </source>
</evidence>
<dbReference type="InterPro" id="IPR052895">
    <property type="entry name" value="HetReg/Transcr_Mod"/>
</dbReference>
<dbReference type="EMBL" id="JAULSY010000001">
    <property type="protein sequence ID" value="KAK0674437.1"/>
    <property type="molecule type" value="Genomic_DNA"/>
</dbReference>
<sequence>MHTNPQYQLQRTPMASNIYQYLPLAAPTSIRLLCLFPAEDPTSPIHCRILDYNLSNSGETHLYEALSYVWGQGGDGHQHHVVIDGQNLSVTPNLHAALLSLRNAQLQRVLWIDAICINQQDIPEKMKQIELMAQIYSKAARVVVWLGEAENGGDKALEQLRQLASDEIKEGGTSNPEIISLLRRPWFKRIWVLQEVAAARSVTIKCGSAEIDGHAFAVALDSKLMPHICRTSPMLGSFIQPLMHLIKGAVFRQRTIGEVSCPPLQGRPIGELVDMYHNREATIRHDKLFALYGMASENPQPDYSISWDAVLRQLCRSILGNTRFVMAWNDAETVVIRGKGALLGKVVEVDQVAQDGRQIVLIDYMLADYGWSPECPSEATSLPPSVNTVRPGDIVCKLENASNPMIIRPHADFFSVVLITVSLERPMPKEKPAGWMTKNFLIVWDWKHTDFGASDPDAKFDMLIARYDLDHRLNHRLTRGFDMASVFLEKPATLARPVDSPNHDKIRGLLREGVKLAEQEYGRNDRRTLDVKIRTTLYNWDVRELKEVRAKLRRLMEKRLRAEGLYKNLKTDRQSLDSLYKRELEVIGMTNQKGEEENPHACSFEEIEFIDEIMLCGRERCPKGRYLGVVREFSPRTPDIDAFMQDYRAIQGLMDVVLAIKGDGLGIMVHLVERVACHPLGGDMMWYIYSCGLETPFPEPNKDLLLRAAMHEEQGDLMLSAFWEGHDIINLKPGDLEDLVLAGINNQKTGGDVVRVLLGHFARKVRGFTVTKEMVISAAENEEHGESILRWLLTRHDVDKTGINNETLDALTKMGKKRQVIQEILLEYSIEVVEYDEPKESEGSSWWRWLGRGRRH</sequence>